<organism evidence="2 3">
    <name type="scientific">Pyronema omphalodes (strain CBS 100304)</name>
    <name type="common">Pyronema confluens</name>
    <dbReference type="NCBI Taxonomy" id="1076935"/>
    <lineage>
        <taxon>Eukaryota</taxon>
        <taxon>Fungi</taxon>
        <taxon>Dikarya</taxon>
        <taxon>Ascomycota</taxon>
        <taxon>Pezizomycotina</taxon>
        <taxon>Pezizomycetes</taxon>
        <taxon>Pezizales</taxon>
        <taxon>Pyronemataceae</taxon>
        <taxon>Pyronema</taxon>
    </lineage>
</organism>
<dbReference type="EMBL" id="HF935534">
    <property type="protein sequence ID" value="CCX31105.1"/>
    <property type="molecule type" value="Genomic_DNA"/>
</dbReference>
<evidence type="ECO:0000313" key="3">
    <source>
        <dbReference type="Proteomes" id="UP000018144"/>
    </source>
</evidence>
<feature type="compositionally biased region" description="Low complexity" evidence="1">
    <location>
        <begin position="219"/>
        <end position="247"/>
    </location>
</feature>
<protein>
    <submittedName>
        <fullName evidence="2">Uncharacterized protein</fullName>
    </submittedName>
</protein>
<keyword evidence="3" id="KW-1185">Reference proteome</keyword>
<feature type="compositionally biased region" description="Basic and acidic residues" evidence="1">
    <location>
        <begin position="59"/>
        <end position="69"/>
    </location>
</feature>
<reference evidence="2 3" key="1">
    <citation type="journal article" date="2013" name="PLoS Genet.">
        <title>The genome and development-dependent transcriptomes of Pyronema confluens: a window into fungal evolution.</title>
        <authorList>
            <person name="Traeger S."/>
            <person name="Altegoer F."/>
            <person name="Freitag M."/>
            <person name="Gabaldon T."/>
            <person name="Kempken F."/>
            <person name="Kumar A."/>
            <person name="Marcet-Houben M."/>
            <person name="Poggeler S."/>
            <person name="Stajich J.E."/>
            <person name="Nowrousian M."/>
        </authorList>
    </citation>
    <scope>NUCLEOTIDE SEQUENCE [LARGE SCALE GENOMIC DNA]</scope>
    <source>
        <strain evidence="3">CBS 100304</strain>
        <tissue evidence="2">Vegetative mycelium</tissue>
    </source>
</reference>
<accession>U4LP44</accession>
<evidence type="ECO:0000313" key="2">
    <source>
        <dbReference type="EMBL" id="CCX31105.1"/>
    </source>
</evidence>
<name>U4LP44_PYROM</name>
<feature type="compositionally biased region" description="Polar residues" evidence="1">
    <location>
        <begin position="81"/>
        <end position="102"/>
    </location>
</feature>
<feature type="region of interest" description="Disordered" evidence="1">
    <location>
        <begin position="59"/>
        <end position="104"/>
    </location>
</feature>
<feature type="region of interest" description="Disordered" evidence="1">
    <location>
        <begin position="392"/>
        <end position="411"/>
    </location>
</feature>
<feature type="compositionally biased region" description="Low complexity" evidence="1">
    <location>
        <begin position="14"/>
        <end position="31"/>
    </location>
</feature>
<feature type="region of interest" description="Disordered" evidence="1">
    <location>
        <begin position="219"/>
        <end position="377"/>
    </location>
</feature>
<sequence>MGTPQSNLRHQRSRPASDQPQPAAPQLPSLRFRSLHNLRDSIAADAPRNMAIEGLHVAERNDNNQRNRENAGSQEAHGGQVPQQHQWNQTQGTFQHPTSGQRPYQYFAPGGQDLGQIDQSTRYPRLNSLQVPSGAHHQTLGSPIVYSSGYPEYYSPLAPPPVFSSPPEYYSPDVPAHVPAQIYHLPQYPADSAQVDYSPVLAQAMPNYHKPVAVPGFTPPRSLYPSSSGSTGSQRSRSTNSRRGGPSNIRPSVTMGPAGPGQRRHHQSAPVSPFQLPTPETQEGLGINIDRFKYSLSPMPPPFRGPSQKPSREFTASPLSSSQSSGVGVGNTSEQLRRESGAISPAIIPPPQQLPGSGVDSVVSAQAQAASHQPNKKPTFWSERGIMILPTTTASRPPSIRSDVPEQVPEPEREPRFFAARCCACQEIRTYQFQMGYMSDLDRWLVMCEACQVHTLGACIETEGNIYGGEGCTIVR</sequence>
<dbReference type="AlphaFoldDB" id="U4LP44"/>
<dbReference type="Proteomes" id="UP000018144">
    <property type="component" value="Unassembled WGS sequence"/>
</dbReference>
<evidence type="ECO:0000256" key="1">
    <source>
        <dbReference type="SAM" id="MobiDB-lite"/>
    </source>
</evidence>
<proteinExistence type="predicted"/>
<feature type="compositionally biased region" description="Low complexity" evidence="1">
    <location>
        <begin position="354"/>
        <end position="371"/>
    </location>
</feature>
<dbReference type="OrthoDB" id="10490738at2759"/>
<feature type="region of interest" description="Disordered" evidence="1">
    <location>
        <begin position="1"/>
        <end position="32"/>
    </location>
</feature>
<gene>
    <name evidence="2" type="ORF">PCON_09933</name>
</gene>